<evidence type="ECO:0000313" key="1">
    <source>
        <dbReference type="EMBL" id="PAE89663.1"/>
    </source>
</evidence>
<comment type="caution">
    <text evidence="2">The sequence shown here is derived from an EMBL/GenBank/DDBJ whole genome shotgun (WGS) entry which is preliminary data.</text>
</comment>
<reference evidence="3 4" key="1">
    <citation type="submission" date="2017-07" db="EMBL/GenBank/DDBJ databases">
        <title>Isolation and whole genome analysis of endospore-forming bacteria from heroin.</title>
        <authorList>
            <person name="Kalinowski J."/>
            <person name="Ahrens B."/>
            <person name="Al-Dilaimi A."/>
            <person name="Winkler A."/>
            <person name="Wibberg D."/>
            <person name="Schleenbecker U."/>
            <person name="Ruckert C."/>
            <person name="Wolfel R."/>
            <person name="Grass G."/>
        </authorList>
    </citation>
    <scope>NUCLEOTIDE SEQUENCE [LARGE SCALE GENOMIC DNA]</scope>
    <source>
        <strain evidence="2 3">7523-2</strain>
        <strain evidence="1 4">7539</strain>
    </source>
</reference>
<sequence length="140" mass="16546">MSGEDNKEQTAGQYGYDLIRNDILRTILGDEHDRLLYWVGKKVARDNPLESVEELISFFQRAEWGQLQRLKEKRSEYIFELTGDWMGRKDRRCYQLEAGFLAETFEVWHEVTTAVTYTQKRNSTIFTVHFDRNDTVNVGD</sequence>
<dbReference type="EMBL" id="NPBS01000028">
    <property type="protein sequence ID" value="PAF26827.1"/>
    <property type="molecule type" value="Genomic_DNA"/>
</dbReference>
<protein>
    <submittedName>
        <fullName evidence="2">DUF2507 domain-containing protein</fullName>
    </submittedName>
</protein>
<dbReference type="InterPro" id="IPR019642">
    <property type="entry name" value="DUF2507"/>
</dbReference>
<dbReference type="GeneID" id="86926908"/>
<dbReference type="SUPFAM" id="SSF111126">
    <property type="entry name" value="Ligand-binding domain in the NO signalling and Golgi transport"/>
    <property type="match status" value="1"/>
</dbReference>
<accession>A0A268S333</accession>
<dbReference type="Proteomes" id="UP000216207">
    <property type="component" value="Unassembled WGS sequence"/>
</dbReference>
<dbReference type="RefSeq" id="WP_035201855.1">
    <property type="nucleotide sequence ID" value="NZ_BOQQ01000002.1"/>
</dbReference>
<name>A0A268S333_SHOCL</name>
<proteinExistence type="predicted"/>
<dbReference type="Pfam" id="PF10702">
    <property type="entry name" value="DUF2507"/>
    <property type="match status" value="1"/>
</dbReference>
<evidence type="ECO:0000313" key="3">
    <source>
        <dbReference type="Proteomes" id="UP000216133"/>
    </source>
</evidence>
<dbReference type="EMBL" id="NPCC01000007">
    <property type="protein sequence ID" value="PAE89663.1"/>
    <property type="molecule type" value="Genomic_DNA"/>
</dbReference>
<dbReference type="AlphaFoldDB" id="A0A268S333"/>
<dbReference type="Gene3D" id="3.30.1380.20">
    <property type="entry name" value="Trafficking protein particle complex subunit 3"/>
    <property type="match status" value="1"/>
</dbReference>
<dbReference type="InterPro" id="IPR024096">
    <property type="entry name" value="NO_sig/Golgi_transp_ligand-bd"/>
</dbReference>
<gene>
    <name evidence="2" type="ORF">CHH61_06410</name>
    <name evidence="1" type="ORF">CHH72_07230</name>
</gene>
<evidence type="ECO:0000313" key="4">
    <source>
        <dbReference type="Proteomes" id="UP000216207"/>
    </source>
</evidence>
<dbReference type="Proteomes" id="UP000216133">
    <property type="component" value="Unassembled WGS sequence"/>
</dbReference>
<organism evidence="2 3">
    <name type="scientific">Shouchella clausii</name>
    <name type="common">Alkalihalobacillus clausii</name>
    <dbReference type="NCBI Taxonomy" id="79880"/>
    <lineage>
        <taxon>Bacteria</taxon>
        <taxon>Bacillati</taxon>
        <taxon>Bacillota</taxon>
        <taxon>Bacilli</taxon>
        <taxon>Bacillales</taxon>
        <taxon>Bacillaceae</taxon>
        <taxon>Shouchella</taxon>
    </lineage>
</organism>
<evidence type="ECO:0000313" key="2">
    <source>
        <dbReference type="EMBL" id="PAF26827.1"/>
    </source>
</evidence>